<dbReference type="GO" id="GO:0016874">
    <property type="term" value="F:ligase activity"/>
    <property type="evidence" value="ECO:0007669"/>
    <property type="project" value="UniProtKB-KW"/>
</dbReference>
<evidence type="ECO:0000256" key="2">
    <source>
        <dbReference type="ARBA" id="ARBA00022741"/>
    </source>
</evidence>
<evidence type="ECO:0000256" key="1">
    <source>
        <dbReference type="ARBA" id="ARBA00022598"/>
    </source>
</evidence>
<dbReference type="InterPro" id="IPR003781">
    <property type="entry name" value="CoA-bd"/>
</dbReference>
<organism evidence="5 6">
    <name type="scientific">Candidatus Brocadia fulgida</name>
    <dbReference type="NCBI Taxonomy" id="380242"/>
    <lineage>
        <taxon>Bacteria</taxon>
        <taxon>Pseudomonadati</taxon>
        <taxon>Planctomycetota</taxon>
        <taxon>Candidatus Brocadiia</taxon>
        <taxon>Candidatus Brocadiales</taxon>
        <taxon>Candidatus Brocadiaceae</taxon>
        <taxon>Candidatus Brocadia</taxon>
    </lineage>
</organism>
<dbReference type="Gene3D" id="3.40.50.261">
    <property type="entry name" value="Succinyl-CoA synthetase domains"/>
    <property type="match status" value="1"/>
</dbReference>
<proteinExistence type="predicted"/>
<evidence type="ECO:0000256" key="3">
    <source>
        <dbReference type="ARBA" id="ARBA00022840"/>
    </source>
</evidence>
<dbReference type="InterPro" id="IPR036291">
    <property type="entry name" value="NAD(P)-bd_dom_sf"/>
</dbReference>
<gene>
    <name evidence="5" type="ORF">BROFUL_03114</name>
</gene>
<keyword evidence="6" id="KW-1185">Reference proteome</keyword>
<dbReference type="Gene3D" id="3.40.50.720">
    <property type="entry name" value="NAD(P)-binding Rossmann-like Domain"/>
    <property type="match status" value="1"/>
</dbReference>
<dbReference type="SUPFAM" id="SSF51735">
    <property type="entry name" value="NAD(P)-binding Rossmann-fold domains"/>
    <property type="match status" value="1"/>
</dbReference>
<accession>A0A0M2UTA5</accession>
<evidence type="ECO:0000313" key="6">
    <source>
        <dbReference type="Proteomes" id="UP000034954"/>
    </source>
</evidence>
<keyword evidence="1" id="KW-0436">Ligase</keyword>
<name>A0A0M2UTA5_9BACT</name>
<evidence type="ECO:0000259" key="4">
    <source>
        <dbReference type="SMART" id="SM00881"/>
    </source>
</evidence>
<dbReference type="Pfam" id="PF13380">
    <property type="entry name" value="CoA_binding_2"/>
    <property type="match status" value="1"/>
</dbReference>
<sequence>MAIVGASCEAGKVGHDPFKNLITCGYGGKVYPVNPKADNILGIKAYQNLREMNDNVDLAVLVVLAAQAIAIVDECHTQRIDSLIVISAGFKESGTEGAARERELHRKVKQYAMRMIGQNYLSLIDTKSSLNVSFAANMPAPGNIAFISQSGALCTSVLD</sequence>
<dbReference type="InterPro" id="IPR016102">
    <property type="entry name" value="Succinyl-CoA_synth-like"/>
</dbReference>
<dbReference type="SMART" id="SM00881">
    <property type="entry name" value="CoA_binding"/>
    <property type="match status" value="1"/>
</dbReference>
<dbReference type="AlphaFoldDB" id="A0A0M2UTA5"/>
<dbReference type="Proteomes" id="UP000034954">
    <property type="component" value="Unassembled WGS sequence"/>
</dbReference>
<reference evidence="5 6" key="1">
    <citation type="journal article" date="2013" name="BMC Microbiol.">
        <title>Identification of the type II cytochrome c maturation pathway in anammox bacteria by comparative genomics.</title>
        <authorList>
            <person name="Ferousi C."/>
            <person name="Speth D.R."/>
            <person name="Reimann J."/>
            <person name="Op den Camp H.J."/>
            <person name="Allen J.W."/>
            <person name="Keltjens J.T."/>
            <person name="Jetten M.S."/>
        </authorList>
    </citation>
    <scope>NUCLEOTIDE SEQUENCE [LARGE SCALE GENOMIC DNA]</scope>
    <source>
        <strain evidence="5">RU1</strain>
    </source>
</reference>
<evidence type="ECO:0000313" key="5">
    <source>
        <dbReference type="EMBL" id="KKO18216.1"/>
    </source>
</evidence>
<dbReference type="GO" id="GO:0005524">
    <property type="term" value="F:ATP binding"/>
    <property type="evidence" value="ECO:0007669"/>
    <property type="project" value="UniProtKB-KW"/>
</dbReference>
<comment type="caution">
    <text evidence="5">The sequence shown here is derived from an EMBL/GenBank/DDBJ whole genome shotgun (WGS) entry which is preliminary data.</text>
</comment>
<dbReference type="EMBL" id="LAQJ01000286">
    <property type="protein sequence ID" value="KKO18216.1"/>
    <property type="molecule type" value="Genomic_DNA"/>
</dbReference>
<dbReference type="SUPFAM" id="SSF52210">
    <property type="entry name" value="Succinyl-CoA synthetase domains"/>
    <property type="match status" value="1"/>
</dbReference>
<dbReference type="PATRIC" id="fig|380242.3.peg.3844"/>
<dbReference type="InterPro" id="IPR051538">
    <property type="entry name" value="Acyl-CoA_Synth/Transferase"/>
</dbReference>
<feature type="domain" description="CoA-binding" evidence="4">
    <location>
        <begin position="1"/>
        <end position="90"/>
    </location>
</feature>
<keyword evidence="2" id="KW-0547">Nucleotide-binding</keyword>
<dbReference type="PANTHER" id="PTHR43334:SF1">
    <property type="entry name" value="3-HYDROXYPROPIONATE--COA LIGASE [ADP-FORMING]"/>
    <property type="match status" value="1"/>
</dbReference>
<protein>
    <submittedName>
        <fullName evidence="5">Acetyl coenzyme A synthase alpha subunit</fullName>
    </submittedName>
</protein>
<dbReference type="PANTHER" id="PTHR43334">
    <property type="entry name" value="ACETATE--COA LIGASE [ADP-FORMING]"/>
    <property type="match status" value="1"/>
</dbReference>
<keyword evidence="3" id="KW-0067">ATP-binding</keyword>